<proteinExistence type="predicted"/>
<dbReference type="EMBL" id="CM042048">
    <property type="protein sequence ID" value="KAI3757073.1"/>
    <property type="molecule type" value="Genomic_DNA"/>
</dbReference>
<dbReference type="Proteomes" id="UP001055879">
    <property type="component" value="Linkage Group LG02"/>
</dbReference>
<reference evidence="1 2" key="2">
    <citation type="journal article" date="2022" name="Mol. Ecol. Resour.">
        <title>The genomes of chicory, endive, great burdock and yacon provide insights into Asteraceae paleo-polyploidization history and plant inulin production.</title>
        <authorList>
            <person name="Fan W."/>
            <person name="Wang S."/>
            <person name="Wang H."/>
            <person name="Wang A."/>
            <person name="Jiang F."/>
            <person name="Liu H."/>
            <person name="Zhao H."/>
            <person name="Xu D."/>
            <person name="Zhang Y."/>
        </authorList>
    </citation>
    <scope>NUCLEOTIDE SEQUENCE [LARGE SCALE GENOMIC DNA]</scope>
    <source>
        <strain evidence="2">cv. Niubang</strain>
    </source>
</reference>
<sequence length="109" mass="11767">MGRIEPQCTLGDSALAIVPWAQSPAGVCPRYVLGDSAQAQSPGTIAVGPSWNLEPQNLHLHLPHQVHRLGARVEMLDWVFSEASLSSRVLEVLGLRIQAAFKMSSLGKI</sequence>
<comment type="caution">
    <text evidence="1">The sequence shown here is derived from an EMBL/GenBank/DDBJ whole genome shotgun (WGS) entry which is preliminary data.</text>
</comment>
<name>A0ACB9EDJ6_ARCLA</name>
<evidence type="ECO:0000313" key="2">
    <source>
        <dbReference type="Proteomes" id="UP001055879"/>
    </source>
</evidence>
<organism evidence="1 2">
    <name type="scientific">Arctium lappa</name>
    <name type="common">Greater burdock</name>
    <name type="synonym">Lappa major</name>
    <dbReference type="NCBI Taxonomy" id="4217"/>
    <lineage>
        <taxon>Eukaryota</taxon>
        <taxon>Viridiplantae</taxon>
        <taxon>Streptophyta</taxon>
        <taxon>Embryophyta</taxon>
        <taxon>Tracheophyta</taxon>
        <taxon>Spermatophyta</taxon>
        <taxon>Magnoliopsida</taxon>
        <taxon>eudicotyledons</taxon>
        <taxon>Gunneridae</taxon>
        <taxon>Pentapetalae</taxon>
        <taxon>asterids</taxon>
        <taxon>campanulids</taxon>
        <taxon>Asterales</taxon>
        <taxon>Asteraceae</taxon>
        <taxon>Carduoideae</taxon>
        <taxon>Cardueae</taxon>
        <taxon>Arctiinae</taxon>
        <taxon>Arctium</taxon>
    </lineage>
</organism>
<reference evidence="2" key="1">
    <citation type="journal article" date="2022" name="Mol. Ecol. Resour.">
        <title>The genomes of chicory, endive, great burdock and yacon provide insights into Asteraceae palaeo-polyploidization history and plant inulin production.</title>
        <authorList>
            <person name="Fan W."/>
            <person name="Wang S."/>
            <person name="Wang H."/>
            <person name="Wang A."/>
            <person name="Jiang F."/>
            <person name="Liu H."/>
            <person name="Zhao H."/>
            <person name="Xu D."/>
            <person name="Zhang Y."/>
        </authorList>
    </citation>
    <scope>NUCLEOTIDE SEQUENCE [LARGE SCALE GENOMIC DNA]</scope>
    <source>
        <strain evidence="2">cv. Niubang</strain>
    </source>
</reference>
<gene>
    <name evidence="1" type="ORF">L6452_04606</name>
</gene>
<evidence type="ECO:0000313" key="1">
    <source>
        <dbReference type="EMBL" id="KAI3757073.1"/>
    </source>
</evidence>
<keyword evidence="2" id="KW-1185">Reference proteome</keyword>
<protein>
    <submittedName>
        <fullName evidence="1">Uncharacterized protein</fullName>
    </submittedName>
</protein>
<accession>A0ACB9EDJ6</accession>